<evidence type="ECO:0008006" key="9">
    <source>
        <dbReference type="Google" id="ProtNLM"/>
    </source>
</evidence>
<evidence type="ECO:0000256" key="1">
    <source>
        <dbReference type="ARBA" id="ARBA00004236"/>
    </source>
</evidence>
<evidence type="ECO:0000313" key="8">
    <source>
        <dbReference type="Proteomes" id="UP000195897"/>
    </source>
</evidence>
<keyword evidence="4 6" id="KW-1133">Transmembrane helix</keyword>
<dbReference type="EMBL" id="NFKK01000008">
    <property type="protein sequence ID" value="OUP52638.1"/>
    <property type="molecule type" value="Genomic_DNA"/>
</dbReference>
<dbReference type="RefSeq" id="WP_087372760.1">
    <property type="nucleotide sequence ID" value="NZ_NFKK01000008.1"/>
</dbReference>
<evidence type="ECO:0000256" key="4">
    <source>
        <dbReference type="ARBA" id="ARBA00022989"/>
    </source>
</evidence>
<dbReference type="Pfam" id="PF04277">
    <property type="entry name" value="OAD_gamma"/>
    <property type="match status" value="1"/>
</dbReference>
<evidence type="ECO:0000256" key="3">
    <source>
        <dbReference type="ARBA" id="ARBA00022692"/>
    </source>
</evidence>
<accession>A0A1Y4L7B2</accession>
<dbReference type="GO" id="GO:0005886">
    <property type="term" value="C:plasma membrane"/>
    <property type="evidence" value="ECO:0007669"/>
    <property type="project" value="UniProtKB-SubCell"/>
</dbReference>
<proteinExistence type="predicted"/>
<keyword evidence="2" id="KW-1003">Cell membrane</keyword>
<dbReference type="Proteomes" id="UP000195897">
    <property type="component" value="Unassembled WGS sequence"/>
</dbReference>
<evidence type="ECO:0000256" key="5">
    <source>
        <dbReference type="ARBA" id="ARBA00023136"/>
    </source>
</evidence>
<comment type="caution">
    <text evidence="7">The sequence shown here is derived from an EMBL/GenBank/DDBJ whole genome shotgun (WGS) entry which is preliminary data.</text>
</comment>
<protein>
    <recommendedName>
        <fullName evidence="9">Oxaloacetate decarboxylase gamma chain</fullName>
    </recommendedName>
</protein>
<feature type="transmembrane region" description="Helical" evidence="6">
    <location>
        <begin position="12"/>
        <end position="34"/>
    </location>
</feature>
<dbReference type="GO" id="GO:0036376">
    <property type="term" value="P:sodium ion export across plasma membrane"/>
    <property type="evidence" value="ECO:0007669"/>
    <property type="project" value="InterPro"/>
</dbReference>
<organism evidence="7 8">
    <name type="scientific">Butyricicoccus pullicaecorum</name>
    <dbReference type="NCBI Taxonomy" id="501571"/>
    <lineage>
        <taxon>Bacteria</taxon>
        <taxon>Bacillati</taxon>
        <taxon>Bacillota</taxon>
        <taxon>Clostridia</taxon>
        <taxon>Eubacteriales</taxon>
        <taxon>Butyricicoccaceae</taxon>
        <taxon>Butyricicoccus</taxon>
    </lineage>
</organism>
<dbReference type="GO" id="GO:0015081">
    <property type="term" value="F:sodium ion transmembrane transporter activity"/>
    <property type="evidence" value="ECO:0007669"/>
    <property type="project" value="InterPro"/>
</dbReference>
<keyword evidence="5 6" id="KW-0472">Membrane</keyword>
<keyword evidence="3 6" id="KW-0812">Transmembrane</keyword>
<evidence type="ECO:0000256" key="6">
    <source>
        <dbReference type="SAM" id="Phobius"/>
    </source>
</evidence>
<comment type="subcellular location">
    <subcellularLocation>
        <location evidence="1">Cell membrane</location>
    </subcellularLocation>
</comment>
<name>A0A1Y4L7B2_9FIRM</name>
<evidence type="ECO:0000256" key="2">
    <source>
        <dbReference type="ARBA" id="ARBA00022475"/>
    </source>
</evidence>
<evidence type="ECO:0000313" key="7">
    <source>
        <dbReference type="EMBL" id="OUP52638.1"/>
    </source>
</evidence>
<sequence>MLGNLTGESFLIAISGIVIVFIMLAVLCAFIPLISRCVQMVESRGRKAAPAKPAAPAAPAPQAAPESAGGTYGGEVMLIDVDEKTAACIMAIVSHETGIPLSELIFKKIKAL</sequence>
<dbReference type="AlphaFoldDB" id="A0A1Y4L7B2"/>
<dbReference type="InterPro" id="IPR005899">
    <property type="entry name" value="Na_pump_deCOase"/>
</dbReference>
<reference evidence="8" key="1">
    <citation type="submission" date="2017-04" db="EMBL/GenBank/DDBJ databases">
        <title>Function of individual gut microbiota members based on whole genome sequencing of pure cultures obtained from chicken caecum.</title>
        <authorList>
            <person name="Medvecky M."/>
            <person name="Cejkova D."/>
            <person name="Polansky O."/>
            <person name="Karasova D."/>
            <person name="Kubasova T."/>
            <person name="Cizek A."/>
            <person name="Rychlik I."/>
        </authorList>
    </citation>
    <scope>NUCLEOTIDE SEQUENCE [LARGE SCALE GENOMIC DNA]</scope>
    <source>
        <strain evidence="8">An180</strain>
    </source>
</reference>
<gene>
    <name evidence="7" type="ORF">B5F17_08000</name>
</gene>